<dbReference type="InterPro" id="IPR038765">
    <property type="entry name" value="Papain-like_cys_pep_sf"/>
</dbReference>
<dbReference type="PANTHER" id="PTHR43982">
    <property type="entry name" value="UBIQUITIN CARBOXYL-TERMINAL HYDROLASE"/>
    <property type="match status" value="1"/>
</dbReference>
<protein>
    <recommendedName>
        <fullName evidence="6">Ubiquitin carboxyl-terminal hydrolase</fullName>
        <ecNumber evidence="6">3.4.19.12</ecNumber>
    </recommendedName>
</protein>
<comment type="caution">
    <text evidence="9">The sequence shown here is derived from an EMBL/GenBank/DDBJ whole genome shotgun (WGS) entry which is preliminary data.</text>
</comment>
<evidence type="ECO:0000259" key="7">
    <source>
        <dbReference type="PROSITE" id="PS50053"/>
    </source>
</evidence>
<feature type="domain" description="Ubiquitin-like" evidence="7">
    <location>
        <begin position="4"/>
        <end position="72"/>
    </location>
</feature>
<dbReference type="Pfam" id="PF00443">
    <property type="entry name" value="UCH"/>
    <property type="match status" value="1"/>
</dbReference>
<feature type="domain" description="USP" evidence="8">
    <location>
        <begin position="105"/>
        <end position="491"/>
    </location>
</feature>
<dbReference type="GO" id="GO:0043161">
    <property type="term" value="P:proteasome-mediated ubiquitin-dependent protein catabolic process"/>
    <property type="evidence" value="ECO:0007669"/>
    <property type="project" value="InterPro"/>
</dbReference>
<keyword evidence="10" id="KW-1185">Reference proteome</keyword>
<evidence type="ECO:0000313" key="9">
    <source>
        <dbReference type="EMBL" id="CAG8440358.1"/>
    </source>
</evidence>
<dbReference type="SUPFAM" id="SSF54001">
    <property type="entry name" value="Cysteine proteinases"/>
    <property type="match status" value="1"/>
</dbReference>
<keyword evidence="5 6" id="KW-0788">Thiol protease</keyword>
<dbReference type="Proteomes" id="UP000789342">
    <property type="component" value="Unassembled WGS sequence"/>
</dbReference>
<dbReference type="PROSITE" id="PS00972">
    <property type="entry name" value="USP_1"/>
    <property type="match status" value="1"/>
</dbReference>
<sequence>MPPIKVNVKWSGKKYELNIDTDEPAELFKTQIYTMTGVEPERQKIMSKGKLLKDDTDLNSLNIKEGHSFTMMGTAGELPKEPGKKTIFMEDMTDRQLAETLKLPSGLTNLGNTCYMNSTLQCLRSIPELQESLNSFTGRSSGSNMPDSLVASLSDLYRKLNQTTESYQPLMFAQYLRTAFPQFAQRNAHGFMQQDAEECWTQIVSTLNNANLPLPPQKNDLQSSSDMHDSNGSFVKQYMTGRFTSVLKCLESPDEEPIVSTDTFTKLSCHTSQTVSHMASGILESLQDDQIDKHSPTLDRSAKYSSTLRISRLPAYLTVHFVRFYWKRQQRIKAKVLRKIKFPFELDASEFCTDELKTKIAPVRNRLMELDKERSDAKRKAKLAGSPEEKVQEESKIDSSVIEELKKLVDPELASDIGSNVTGLYELCAVLTHTGRSADSGHYIGWVRKQNSDEWIKYDDDKVTIVTQDDIQKLDGGGDWHMAYILLYRSKKLE</sequence>
<dbReference type="CDD" id="cd16104">
    <property type="entry name" value="Ubl_USP14_like"/>
    <property type="match status" value="1"/>
</dbReference>
<dbReference type="InterPro" id="IPR000626">
    <property type="entry name" value="Ubiquitin-like_dom"/>
</dbReference>
<dbReference type="Gene3D" id="3.10.20.90">
    <property type="entry name" value="Phosphatidylinositol 3-kinase Catalytic Subunit, Chain A, domain 1"/>
    <property type="match status" value="1"/>
</dbReference>
<dbReference type="PROSITE" id="PS50235">
    <property type="entry name" value="USP_3"/>
    <property type="match status" value="1"/>
</dbReference>
<reference evidence="9" key="1">
    <citation type="submission" date="2021-06" db="EMBL/GenBank/DDBJ databases">
        <authorList>
            <person name="Kallberg Y."/>
            <person name="Tangrot J."/>
            <person name="Rosling A."/>
        </authorList>
    </citation>
    <scope>NUCLEOTIDE SEQUENCE</scope>
    <source>
        <strain evidence="9">CL551</strain>
    </source>
</reference>
<keyword evidence="3 6" id="KW-0833">Ubl conjugation pathway</keyword>
<evidence type="ECO:0000256" key="2">
    <source>
        <dbReference type="ARBA" id="ARBA00022670"/>
    </source>
</evidence>
<dbReference type="SMART" id="SM00213">
    <property type="entry name" value="UBQ"/>
    <property type="match status" value="1"/>
</dbReference>
<dbReference type="Gene3D" id="3.90.70.10">
    <property type="entry name" value="Cysteine proteinases"/>
    <property type="match status" value="1"/>
</dbReference>
<dbReference type="InterPro" id="IPR018200">
    <property type="entry name" value="USP_CS"/>
</dbReference>
<comment type="similarity">
    <text evidence="6">Belongs to the peptidase C19 family.</text>
</comment>
<dbReference type="GO" id="GO:0070628">
    <property type="term" value="F:proteasome binding"/>
    <property type="evidence" value="ECO:0007669"/>
    <property type="project" value="TreeGrafter"/>
</dbReference>
<evidence type="ECO:0000256" key="1">
    <source>
        <dbReference type="ARBA" id="ARBA00000707"/>
    </source>
</evidence>
<evidence type="ECO:0000256" key="4">
    <source>
        <dbReference type="ARBA" id="ARBA00022801"/>
    </source>
</evidence>
<evidence type="ECO:0000259" key="8">
    <source>
        <dbReference type="PROSITE" id="PS50235"/>
    </source>
</evidence>
<dbReference type="SUPFAM" id="SSF54236">
    <property type="entry name" value="Ubiquitin-like"/>
    <property type="match status" value="1"/>
</dbReference>
<comment type="catalytic activity">
    <reaction evidence="1 6">
        <text>Thiol-dependent hydrolysis of ester, thioester, amide, peptide and isopeptide bonds formed by the C-terminal Gly of ubiquitin (a 76-residue protein attached to proteins as an intracellular targeting signal).</text>
        <dbReference type="EC" id="3.4.19.12"/>
    </reaction>
</comment>
<organism evidence="9 10">
    <name type="scientific">Acaulospora morrowiae</name>
    <dbReference type="NCBI Taxonomy" id="94023"/>
    <lineage>
        <taxon>Eukaryota</taxon>
        <taxon>Fungi</taxon>
        <taxon>Fungi incertae sedis</taxon>
        <taxon>Mucoromycota</taxon>
        <taxon>Glomeromycotina</taxon>
        <taxon>Glomeromycetes</taxon>
        <taxon>Diversisporales</taxon>
        <taxon>Acaulosporaceae</taxon>
        <taxon>Acaulospora</taxon>
    </lineage>
</organism>
<dbReference type="GO" id="GO:0061136">
    <property type="term" value="P:regulation of proteasomal protein catabolic process"/>
    <property type="evidence" value="ECO:0007669"/>
    <property type="project" value="TreeGrafter"/>
</dbReference>
<dbReference type="InterPro" id="IPR044635">
    <property type="entry name" value="UBP14-like"/>
</dbReference>
<dbReference type="PROSITE" id="PS50053">
    <property type="entry name" value="UBIQUITIN_2"/>
    <property type="match status" value="1"/>
</dbReference>
<evidence type="ECO:0000256" key="5">
    <source>
        <dbReference type="ARBA" id="ARBA00022807"/>
    </source>
</evidence>
<dbReference type="EMBL" id="CAJVPV010000053">
    <property type="protein sequence ID" value="CAG8440358.1"/>
    <property type="molecule type" value="Genomic_DNA"/>
</dbReference>
<dbReference type="GO" id="GO:0016579">
    <property type="term" value="P:protein deubiquitination"/>
    <property type="evidence" value="ECO:0007669"/>
    <property type="project" value="InterPro"/>
</dbReference>
<proteinExistence type="inferred from homology"/>
<dbReference type="InterPro" id="IPR029071">
    <property type="entry name" value="Ubiquitin-like_domsf"/>
</dbReference>
<dbReference type="Pfam" id="PF00240">
    <property type="entry name" value="ubiquitin"/>
    <property type="match status" value="1"/>
</dbReference>
<evidence type="ECO:0000313" key="10">
    <source>
        <dbReference type="Proteomes" id="UP000789342"/>
    </source>
</evidence>
<dbReference type="EC" id="3.4.19.12" evidence="6"/>
<name>A0A9N8YL48_9GLOM</name>
<evidence type="ECO:0000256" key="3">
    <source>
        <dbReference type="ARBA" id="ARBA00022786"/>
    </source>
</evidence>
<gene>
    <name evidence="9" type="ORF">AMORRO_LOCUS232</name>
</gene>
<evidence type="ECO:0000256" key="6">
    <source>
        <dbReference type="RuleBase" id="RU366025"/>
    </source>
</evidence>
<dbReference type="AlphaFoldDB" id="A0A9N8YL48"/>
<dbReference type="InterPro" id="IPR001394">
    <property type="entry name" value="Peptidase_C19_UCH"/>
</dbReference>
<accession>A0A9N8YL48</accession>
<keyword evidence="4 6" id="KW-0378">Hydrolase</keyword>
<dbReference type="InterPro" id="IPR028889">
    <property type="entry name" value="USP"/>
</dbReference>
<dbReference type="PANTHER" id="PTHR43982:SF1">
    <property type="entry name" value="UBIQUITIN CARBOXYL-TERMINAL HYDROLASE 14"/>
    <property type="match status" value="1"/>
</dbReference>
<dbReference type="GO" id="GO:0004843">
    <property type="term" value="F:cysteine-type deubiquitinase activity"/>
    <property type="evidence" value="ECO:0007669"/>
    <property type="project" value="UniProtKB-UniRule"/>
</dbReference>
<dbReference type="PROSITE" id="PS00973">
    <property type="entry name" value="USP_2"/>
    <property type="match status" value="1"/>
</dbReference>
<dbReference type="CDD" id="cd02657">
    <property type="entry name" value="Peptidase_C19A"/>
    <property type="match status" value="1"/>
</dbReference>
<keyword evidence="2 6" id="KW-0645">Protease</keyword>
<dbReference type="OrthoDB" id="333239at2759"/>